<dbReference type="GO" id="GO:0005634">
    <property type="term" value="C:nucleus"/>
    <property type="evidence" value="ECO:0000318"/>
    <property type="project" value="GO_Central"/>
</dbReference>
<keyword evidence="4" id="KW-1185">Reference proteome</keyword>
<feature type="compositionally biased region" description="Pro residues" evidence="1">
    <location>
        <begin position="50"/>
        <end position="59"/>
    </location>
</feature>
<evidence type="ECO:0000313" key="4">
    <source>
        <dbReference type="Proteomes" id="UP000001542"/>
    </source>
</evidence>
<dbReference type="SUPFAM" id="SSF54236">
    <property type="entry name" value="Ubiquitin-like"/>
    <property type="match status" value="1"/>
</dbReference>
<dbReference type="SUPFAM" id="SSF52833">
    <property type="entry name" value="Thioredoxin-like"/>
    <property type="match status" value="1"/>
</dbReference>
<dbReference type="VEuPathDB" id="TrichDB:TVAGG3_0958450"/>
<dbReference type="EMBL" id="DS113341">
    <property type="protein sequence ID" value="EAY10250.1"/>
    <property type="molecule type" value="Genomic_DNA"/>
</dbReference>
<name>A2EAP7_TRIV3</name>
<feature type="region of interest" description="Disordered" evidence="1">
    <location>
        <begin position="46"/>
        <end position="75"/>
    </location>
</feature>
<dbReference type="InterPro" id="IPR036249">
    <property type="entry name" value="Thioredoxin-like_sf"/>
</dbReference>
<sequence>MEHEALIDQLIIELPITRDEAADILSNVGWDISQAKDAYMSLYGITPTKQDPPPPPVETPRPTFKSKKVVEKEKEKEKEKEEEFKYVLAETNDKFTERRNLAQTRGRWLVVYVSQTTIKDFDPFKPEGYIRDYMNTRFVGFVTSLEEPDGKWVTNAYQIRDLPIYLFIDPVTTEKVDLTKAGNQKDLSRFMRSFLIKNSKYGLPIDMIVERMEMEEFEMEEDEEEVVKPSAPKNLPPPADPGKITTQMIQTPDGKKCRIEIGENEYINTLYEKVSLLVSLNTDQFRLDLVLPPQQISDKTKTIKDYNLRNSLIKVVKL</sequence>
<dbReference type="KEGG" id="tva:4768183"/>
<organism evidence="3 4">
    <name type="scientific">Trichomonas vaginalis (strain ATCC PRA-98 / G3)</name>
    <dbReference type="NCBI Taxonomy" id="412133"/>
    <lineage>
        <taxon>Eukaryota</taxon>
        <taxon>Metamonada</taxon>
        <taxon>Parabasalia</taxon>
        <taxon>Trichomonadida</taxon>
        <taxon>Trichomonadidae</taxon>
        <taxon>Trichomonas</taxon>
    </lineage>
</organism>
<dbReference type="InterPro" id="IPR029071">
    <property type="entry name" value="Ubiquitin-like_domsf"/>
</dbReference>
<protein>
    <recommendedName>
        <fullName evidence="2">UBX domain-containing protein</fullName>
    </recommendedName>
</protein>
<gene>
    <name evidence="3" type="ORF">TVAG_046720</name>
</gene>
<proteinExistence type="predicted"/>
<dbReference type="GO" id="GO:0043161">
    <property type="term" value="P:proteasome-mediated ubiquitin-dependent protein catabolic process"/>
    <property type="evidence" value="ECO:0000318"/>
    <property type="project" value="GO_Central"/>
</dbReference>
<dbReference type="VEuPathDB" id="TrichDB:TVAG_046720"/>
<evidence type="ECO:0000313" key="3">
    <source>
        <dbReference type="EMBL" id="EAY10250.1"/>
    </source>
</evidence>
<reference evidence="3" key="1">
    <citation type="submission" date="2006-10" db="EMBL/GenBank/DDBJ databases">
        <authorList>
            <person name="Amadeo P."/>
            <person name="Zhao Q."/>
            <person name="Wortman J."/>
            <person name="Fraser-Liggett C."/>
            <person name="Carlton J."/>
        </authorList>
    </citation>
    <scope>NUCLEOTIDE SEQUENCE</scope>
    <source>
        <strain evidence="3">G3</strain>
    </source>
</reference>
<feature type="region of interest" description="Disordered" evidence="1">
    <location>
        <begin position="225"/>
        <end position="244"/>
    </location>
</feature>
<dbReference type="InterPro" id="IPR001012">
    <property type="entry name" value="UBX_dom"/>
</dbReference>
<dbReference type="AlphaFoldDB" id="A2EAP7"/>
<dbReference type="Proteomes" id="UP000001542">
    <property type="component" value="Unassembled WGS sequence"/>
</dbReference>
<dbReference type="InParanoid" id="A2EAP7"/>
<evidence type="ECO:0000256" key="1">
    <source>
        <dbReference type="SAM" id="MobiDB-lite"/>
    </source>
</evidence>
<accession>A2EAP7</accession>
<dbReference type="Gene3D" id="3.10.20.90">
    <property type="entry name" value="Phosphatidylinositol 3-kinase Catalytic Subunit, Chain A, domain 1"/>
    <property type="match status" value="1"/>
</dbReference>
<dbReference type="GO" id="GO:0043130">
    <property type="term" value="F:ubiquitin binding"/>
    <property type="evidence" value="ECO:0000318"/>
    <property type="project" value="GO_Central"/>
</dbReference>
<reference evidence="3" key="2">
    <citation type="journal article" date="2007" name="Science">
        <title>Draft genome sequence of the sexually transmitted pathogen Trichomonas vaginalis.</title>
        <authorList>
            <person name="Carlton J.M."/>
            <person name="Hirt R.P."/>
            <person name="Silva J.C."/>
            <person name="Delcher A.L."/>
            <person name="Schatz M."/>
            <person name="Zhao Q."/>
            <person name="Wortman J.R."/>
            <person name="Bidwell S.L."/>
            <person name="Alsmark U.C.M."/>
            <person name="Besteiro S."/>
            <person name="Sicheritz-Ponten T."/>
            <person name="Noel C.J."/>
            <person name="Dacks J.B."/>
            <person name="Foster P.G."/>
            <person name="Simillion C."/>
            <person name="Van de Peer Y."/>
            <person name="Miranda-Saavedra D."/>
            <person name="Barton G.J."/>
            <person name="Westrop G.D."/>
            <person name="Mueller S."/>
            <person name="Dessi D."/>
            <person name="Fiori P.L."/>
            <person name="Ren Q."/>
            <person name="Paulsen I."/>
            <person name="Zhang H."/>
            <person name="Bastida-Corcuera F.D."/>
            <person name="Simoes-Barbosa A."/>
            <person name="Brown M.T."/>
            <person name="Hayes R.D."/>
            <person name="Mukherjee M."/>
            <person name="Okumura C.Y."/>
            <person name="Schneider R."/>
            <person name="Smith A.J."/>
            <person name="Vanacova S."/>
            <person name="Villalvazo M."/>
            <person name="Haas B.J."/>
            <person name="Pertea M."/>
            <person name="Feldblyum T.V."/>
            <person name="Utterback T.R."/>
            <person name="Shu C.L."/>
            <person name="Osoegawa K."/>
            <person name="de Jong P.J."/>
            <person name="Hrdy I."/>
            <person name="Horvathova L."/>
            <person name="Zubacova Z."/>
            <person name="Dolezal P."/>
            <person name="Malik S.B."/>
            <person name="Logsdon J.M. Jr."/>
            <person name="Henze K."/>
            <person name="Gupta A."/>
            <person name="Wang C.C."/>
            <person name="Dunne R.L."/>
            <person name="Upcroft J.A."/>
            <person name="Upcroft P."/>
            <person name="White O."/>
            <person name="Salzberg S.L."/>
            <person name="Tang P."/>
            <person name="Chiu C.-H."/>
            <person name="Lee Y.-S."/>
            <person name="Embley T.M."/>
            <person name="Coombs G.H."/>
            <person name="Mottram J.C."/>
            <person name="Tachezy J."/>
            <person name="Fraser-Liggett C.M."/>
            <person name="Johnson P.J."/>
        </authorList>
    </citation>
    <scope>NUCLEOTIDE SEQUENCE [LARGE SCALE GENOMIC DNA]</scope>
    <source>
        <strain evidence="3">G3</strain>
    </source>
</reference>
<dbReference type="RefSeq" id="XP_001322473.1">
    <property type="nucleotide sequence ID" value="XM_001322438.1"/>
</dbReference>
<dbReference type="Gene3D" id="3.40.30.10">
    <property type="entry name" value="Glutaredoxin"/>
    <property type="match status" value="1"/>
</dbReference>
<evidence type="ECO:0000259" key="2">
    <source>
        <dbReference type="Pfam" id="PF00789"/>
    </source>
</evidence>
<dbReference type="OrthoDB" id="25887at2759"/>
<dbReference type="Pfam" id="PF00789">
    <property type="entry name" value="UBX"/>
    <property type="match status" value="1"/>
</dbReference>
<feature type="domain" description="UBX" evidence="2">
    <location>
        <begin position="248"/>
        <end position="310"/>
    </location>
</feature>